<dbReference type="RefSeq" id="WP_105017094.1">
    <property type="nucleotide sequence ID" value="NZ_MSCN01000001.1"/>
</dbReference>
<evidence type="ECO:0000313" key="2">
    <source>
        <dbReference type="Proteomes" id="UP000238882"/>
    </source>
</evidence>
<gene>
    <name evidence="1" type="ORF">BTO18_15500</name>
</gene>
<dbReference type="EMBL" id="MSCN01000001">
    <property type="protein sequence ID" value="PQJ80491.1"/>
    <property type="molecule type" value="Genomic_DNA"/>
</dbReference>
<reference evidence="1 2" key="1">
    <citation type="submission" date="2016-12" db="EMBL/GenBank/DDBJ databases">
        <title>Trade-off between light-utilization and light-protection in marine flavobacteria.</title>
        <authorList>
            <person name="Kumagai Y."/>
            <person name="Yoshizawa S."/>
            <person name="Kogure K."/>
            <person name="Iwasaki W."/>
        </authorList>
    </citation>
    <scope>NUCLEOTIDE SEQUENCE [LARGE SCALE GENOMIC DNA]</scope>
    <source>
        <strain evidence="1 2">NBRC 108759</strain>
    </source>
</reference>
<dbReference type="PROSITE" id="PS51257">
    <property type="entry name" value="PROKAR_LIPOPROTEIN"/>
    <property type="match status" value="1"/>
</dbReference>
<dbReference type="Proteomes" id="UP000238882">
    <property type="component" value="Unassembled WGS sequence"/>
</dbReference>
<name>A0A2S7WT53_9FLAO</name>
<organism evidence="1 2">
    <name type="scientific">Polaribacter porphyrae</name>
    <dbReference type="NCBI Taxonomy" id="1137780"/>
    <lineage>
        <taxon>Bacteria</taxon>
        <taxon>Pseudomonadati</taxon>
        <taxon>Bacteroidota</taxon>
        <taxon>Flavobacteriia</taxon>
        <taxon>Flavobacteriales</taxon>
        <taxon>Flavobacteriaceae</taxon>
    </lineage>
</organism>
<dbReference type="InterPro" id="IPR019853">
    <property type="entry name" value="GldB-like"/>
</dbReference>
<accession>A0A2S7WT53</accession>
<dbReference type="OrthoDB" id="976022at2"/>
<dbReference type="NCBIfam" id="TIGR03514">
    <property type="entry name" value="GldB_lipo"/>
    <property type="match status" value="1"/>
</dbReference>
<comment type="caution">
    <text evidence="1">The sequence shown here is derived from an EMBL/GenBank/DDBJ whole genome shotgun (WGS) entry which is preliminary data.</text>
</comment>
<evidence type="ECO:0000313" key="1">
    <source>
        <dbReference type="EMBL" id="PQJ80491.1"/>
    </source>
</evidence>
<protein>
    <submittedName>
        <fullName evidence="1">Gliding motility lipoprotein GldB</fullName>
    </submittedName>
</protein>
<keyword evidence="2" id="KW-1185">Reference proteome</keyword>
<dbReference type="AlphaFoldDB" id="A0A2S7WT53"/>
<proteinExistence type="predicted"/>
<keyword evidence="1" id="KW-0449">Lipoprotein</keyword>
<dbReference type="Pfam" id="PF25594">
    <property type="entry name" value="GldB_lipo"/>
    <property type="match status" value="1"/>
</dbReference>
<sequence length="319" mass="37875">MRFFFSVLIVLSLFFSCSNKNEHQINVSNVSADFSVKRYDVDFYNANKQTLPKVKEKYPYLFPEEFFDSLAFIKINDKQEQELFNETQKVYKDFSSVENQLLSLFKHIKYYNPKFITPNIVTMLSNIDYESKVIYADSLVLISLDVYLGKNHPFYGDYPNYIKENNSKEHIVIDVAKSIIDAQIYPSNKRRFIDKMIYEGKKMYLLNSYLPDVSDKEKTGYSIDKLNWAEANEEQIWRYFIEKKLLFSTDTKLNKRFLENAPFSKFYMEQDNLSPGKIGVWVGWQIVDAYMQNNDVSLQELLKTDEEIIFKKSKYKPKR</sequence>